<sequence>MSITIELTRTTKERIREKADEQGVSVEEFVARQVEEANDDRPVRKFRSAGIGNSGHHDTGARIREILRGEIGES</sequence>
<comment type="caution">
    <text evidence="2">The sequence shown here is derived from an EMBL/GenBank/DDBJ whole genome shotgun (WGS) entry which is preliminary data.</text>
</comment>
<name>A0ABV8FED8_9ACTN</name>
<reference evidence="3" key="1">
    <citation type="journal article" date="2019" name="Int. J. Syst. Evol. Microbiol.">
        <title>The Global Catalogue of Microorganisms (GCM) 10K type strain sequencing project: providing services to taxonomists for standard genome sequencing and annotation.</title>
        <authorList>
            <consortium name="The Broad Institute Genomics Platform"/>
            <consortium name="The Broad Institute Genome Sequencing Center for Infectious Disease"/>
            <person name="Wu L."/>
            <person name="Ma J."/>
        </authorList>
    </citation>
    <scope>NUCLEOTIDE SEQUENCE [LARGE SCALE GENOMIC DNA]</scope>
    <source>
        <strain evidence="3">TBRC 1826</strain>
    </source>
</reference>
<feature type="region of interest" description="Disordered" evidence="1">
    <location>
        <begin position="39"/>
        <end position="62"/>
    </location>
</feature>
<dbReference type="EMBL" id="JBHSBH010000002">
    <property type="protein sequence ID" value="MFC3994491.1"/>
    <property type="molecule type" value="Genomic_DNA"/>
</dbReference>
<proteinExistence type="predicted"/>
<dbReference type="RefSeq" id="WP_378529361.1">
    <property type="nucleotide sequence ID" value="NZ_JBHSBH010000002.1"/>
</dbReference>
<evidence type="ECO:0008006" key="4">
    <source>
        <dbReference type="Google" id="ProtNLM"/>
    </source>
</evidence>
<protein>
    <recommendedName>
        <fullName evidence="4">Antitoxin</fullName>
    </recommendedName>
</protein>
<accession>A0ABV8FED8</accession>
<evidence type="ECO:0000256" key="1">
    <source>
        <dbReference type="SAM" id="MobiDB-lite"/>
    </source>
</evidence>
<evidence type="ECO:0000313" key="2">
    <source>
        <dbReference type="EMBL" id="MFC3994491.1"/>
    </source>
</evidence>
<keyword evidence="3" id="KW-1185">Reference proteome</keyword>
<evidence type="ECO:0000313" key="3">
    <source>
        <dbReference type="Proteomes" id="UP001595847"/>
    </source>
</evidence>
<organism evidence="2 3">
    <name type="scientific">Nocardiopsis sediminis</name>
    <dbReference type="NCBI Taxonomy" id="1778267"/>
    <lineage>
        <taxon>Bacteria</taxon>
        <taxon>Bacillati</taxon>
        <taxon>Actinomycetota</taxon>
        <taxon>Actinomycetes</taxon>
        <taxon>Streptosporangiales</taxon>
        <taxon>Nocardiopsidaceae</taxon>
        <taxon>Nocardiopsis</taxon>
    </lineage>
</organism>
<dbReference type="Proteomes" id="UP001595847">
    <property type="component" value="Unassembled WGS sequence"/>
</dbReference>
<gene>
    <name evidence="2" type="ORF">ACFOVU_01080</name>
</gene>